<dbReference type="SUPFAM" id="SSF52518">
    <property type="entry name" value="Thiamin diphosphate-binding fold (THDP-binding)"/>
    <property type="match status" value="2"/>
</dbReference>
<dbReference type="Pfam" id="PF00205">
    <property type="entry name" value="TPP_enzyme_M"/>
    <property type="match status" value="1"/>
</dbReference>
<dbReference type="InterPro" id="IPR011766">
    <property type="entry name" value="TPP_enzyme_TPP-bd"/>
</dbReference>
<keyword evidence="8" id="KW-0210">Decarboxylase</keyword>
<evidence type="ECO:0000256" key="8">
    <source>
        <dbReference type="ARBA" id="ARBA00022793"/>
    </source>
</evidence>
<feature type="domain" description="Thiamine pyrophosphate enzyme N-terminal TPP-binding" evidence="16">
    <location>
        <begin position="4"/>
        <end position="107"/>
    </location>
</feature>
<evidence type="ECO:0000256" key="3">
    <source>
        <dbReference type="ARBA" id="ARBA00002938"/>
    </source>
</evidence>
<keyword evidence="7 12" id="KW-0479">Metal-binding</keyword>
<dbReference type="GO" id="GO:0009234">
    <property type="term" value="P:menaquinone biosynthetic process"/>
    <property type="evidence" value="ECO:0007669"/>
    <property type="project" value="UniProtKB-KW"/>
</dbReference>
<protein>
    <recommendedName>
        <fullName evidence="5">Alpha-keto-acid decarboxylase</fullName>
    </recommendedName>
</protein>
<evidence type="ECO:0000256" key="1">
    <source>
        <dbReference type="ARBA" id="ARBA00001920"/>
    </source>
</evidence>
<feature type="domain" description="Thiamine pyrophosphate enzyme TPP-binding" evidence="15">
    <location>
        <begin position="389"/>
        <end position="524"/>
    </location>
</feature>
<dbReference type="Proteomes" id="UP000001411">
    <property type="component" value="Chromosome"/>
</dbReference>
<evidence type="ECO:0000256" key="4">
    <source>
        <dbReference type="ARBA" id="ARBA00007812"/>
    </source>
</evidence>
<dbReference type="InterPro" id="IPR047214">
    <property type="entry name" value="TPP_PDC_IPDC"/>
</dbReference>
<dbReference type="HOGENOM" id="CLU_013748_0_2_9"/>
<evidence type="ECO:0000313" key="17">
    <source>
        <dbReference type="EMBL" id="AAO05852.1"/>
    </source>
</evidence>
<comment type="cofactor">
    <cofactor evidence="2">
        <name>thiamine diphosphate</name>
        <dbReference type="ChEBI" id="CHEBI:58937"/>
    </cofactor>
</comment>
<dbReference type="InterPro" id="IPR012110">
    <property type="entry name" value="PDC/IPDC-like"/>
</dbReference>
<feature type="domain" description="Thiamine pyrophosphate enzyme central" evidence="14">
    <location>
        <begin position="197"/>
        <end position="312"/>
    </location>
</feature>
<gene>
    <name evidence="17" type="ordered locus">SE_2210</name>
</gene>
<dbReference type="PROSITE" id="PS00187">
    <property type="entry name" value="TPP_ENZYMES"/>
    <property type="match status" value="1"/>
</dbReference>
<comment type="cofactor">
    <cofactor evidence="1">
        <name>a metal cation</name>
        <dbReference type="ChEBI" id="CHEBI:25213"/>
    </cofactor>
</comment>
<sequence length="549" mass="61437">MKQRVGQYLMDAVYSAGADKVFGVPGDFNLAFLDDIIAHNDIKWIGNTNELNASYAADGYARINGIGAMVTTFGVGELSAVNGIAGSYAERVPVIAITGAPTRAVEQEGKYVHHSLGEGTFDDYRKMFEPITTAQAYITPDNATTEIPRVINTALQQRRPVHIHLPIDVALTEIEISNPFKPEVEPQKNVQSYINMVQDKLESASQPVIITGHEINSFHLHKELEQFVNQTQIPVVQLSLGKGAFNEENPYYMGIFDGSIAEQDIQDYVNQSDAILNIGAKLTDSATAGFSYQFDINEVIMLNHNEFKINDTCIEAFSLPNILNGLNKYIHYKNTNDFPQYERPQSHNYELSDQPLTQETYFNMMQDFLQQDDILIAEQGTSFFGAYDLALYKDNTFIGQPLWGSIGYTLPATLGTQIANPYRRNILLIGDGSLQLTVQSLSTMIRQNLNPVIFVINNDGYTVERMIHGMKEPYNDIRMWDYKSLPSVFGGDNVLVHDVNTSEELMLTFENIKSNSDRMHFVEVKMAVEDAPVKLSNIAKAFASQNKSS</sequence>
<dbReference type="GeneID" id="50017720"/>
<evidence type="ECO:0000259" key="14">
    <source>
        <dbReference type="Pfam" id="PF00205"/>
    </source>
</evidence>
<dbReference type="PANTHER" id="PTHR43452">
    <property type="entry name" value="PYRUVATE DECARBOXYLASE"/>
    <property type="match status" value="1"/>
</dbReference>
<feature type="binding site" evidence="12">
    <location>
        <position position="431"/>
    </location>
    <ligand>
        <name>Mg(2+)</name>
        <dbReference type="ChEBI" id="CHEBI:18420"/>
    </ligand>
</feature>
<dbReference type="Gene3D" id="3.40.50.970">
    <property type="match status" value="2"/>
</dbReference>
<dbReference type="PANTHER" id="PTHR43452:SF30">
    <property type="entry name" value="PYRUVATE DECARBOXYLASE ISOZYME 1-RELATED"/>
    <property type="match status" value="1"/>
</dbReference>
<proteinExistence type="inferred from homology"/>
<dbReference type="EMBL" id="AE015929">
    <property type="protein sequence ID" value="AAO05852.1"/>
    <property type="molecule type" value="Genomic_DNA"/>
</dbReference>
<dbReference type="InterPro" id="IPR029061">
    <property type="entry name" value="THDP-binding"/>
</dbReference>
<comment type="similarity">
    <text evidence="4 13">Belongs to the TPP enzyme family.</text>
</comment>
<dbReference type="Pfam" id="PF02775">
    <property type="entry name" value="TPP_enzyme_C"/>
    <property type="match status" value="1"/>
</dbReference>
<evidence type="ECO:0000256" key="2">
    <source>
        <dbReference type="ARBA" id="ARBA00001964"/>
    </source>
</evidence>
<dbReference type="eggNOG" id="COG3961">
    <property type="taxonomic scope" value="Bacteria"/>
</dbReference>
<dbReference type="PIRSF" id="PIRSF036565">
    <property type="entry name" value="Pyruvt_ip_decrb"/>
    <property type="match status" value="1"/>
</dbReference>
<dbReference type="AlphaFoldDB" id="A0A0H2VJS9"/>
<evidence type="ECO:0000256" key="11">
    <source>
        <dbReference type="ARBA" id="ARBA00023239"/>
    </source>
</evidence>
<comment type="cofactor">
    <cofactor evidence="12">
        <name>Mg(2+)</name>
        <dbReference type="ChEBI" id="CHEBI:18420"/>
    </cofactor>
    <text evidence="12">Binds 1 Mg(2+) per subunit.</text>
</comment>
<evidence type="ECO:0000259" key="16">
    <source>
        <dbReference type="Pfam" id="PF02776"/>
    </source>
</evidence>
<dbReference type="Pfam" id="PF02776">
    <property type="entry name" value="TPP_enzyme_N"/>
    <property type="match status" value="1"/>
</dbReference>
<keyword evidence="11" id="KW-0456">Lyase</keyword>
<feature type="binding site" evidence="12">
    <location>
        <position position="460"/>
    </location>
    <ligand>
        <name>Mg(2+)</name>
        <dbReference type="ChEBI" id="CHEBI:18420"/>
    </ligand>
</feature>
<dbReference type="GO" id="GO:0004737">
    <property type="term" value="F:pyruvate decarboxylase activity"/>
    <property type="evidence" value="ECO:0007669"/>
    <property type="project" value="TreeGrafter"/>
</dbReference>
<dbReference type="FunFam" id="3.40.50.970:FF:000024">
    <property type="entry name" value="Pyruvate decarboxylase isozyme"/>
    <property type="match status" value="1"/>
</dbReference>
<feature type="binding site" evidence="12">
    <location>
        <position position="458"/>
    </location>
    <ligand>
        <name>Mg(2+)</name>
        <dbReference type="ChEBI" id="CHEBI:18420"/>
    </ligand>
</feature>
<evidence type="ECO:0000256" key="12">
    <source>
        <dbReference type="PIRSR" id="PIRSR036565-2"/>
    </source>
</evidence>
<dbReference type="CDD" id="cd07038">
    <property type="entry name" value="TPP_PYR_PDC_IPDC_like"/>
    <property type="match status" value="1"/>
</dbReference>
<evidence type="ECO:0000256" key="13">
    <source>
        <dbReference type="RuleBase" id="RU362132"/>
    </source>
</evidence>
<dbReference type="PATRIC" id="fig|176280.10.peg.2157"/>
<keyword evidence="6" id="KW-0474">Menaquinone biosynthesis</keyword>
<dbReference type="InterPro" id="IPR012000">
    <property type="entry name" value="Thiamin_PyroP_enz_cen_dom"/>
</dbReference>
<dbReference type="InterPro" id="IPR029035">
    <property type="entry name" value="DHS-like_NAD/FAD-binding_dom"/>
</dbReference>
<keyword evidence="17" id="KW-0670">Pyruvate</keyword>
<dbReference type="OrthoDB" id="4494979at2"/>
<evidence type="ECO:0000259" key="15">
    <source>
        <dbReference type="Pfam" id="PF02775"/>
    </source>
</evidence>
<dbReference type="Gene3D" id="3.40.50.1220">
    <property type="entry name" value="TPP-binding domain"/>
    <property type="match status" value="1"/>
</dbReference>
<evidence type="ECO:0000313" key="18">
    <source>
        <dbReference type="Proteomes" id="UP000001411"/>
    </source>
</evidence>
<organism evidence="17 18">
    <name type="scientific">Staphylococcus epidermidis (strain ATCC 12228 / FDA PCI 1200)</name>
    <dbReference type="NCBI Taxonomy" id="176280"/>
    <lineage>
        <taxon>Bacteria</taxon>
        <taxon>Bacillati</taxon>
        <taxon>Bacillota</taxon>
        <taxon>Bacilli</taxon>
        <taxon>Bacillales</taxon>
        <taxon>Staphylococcaceae</taxon>
        <taxon>Staphylococcus</taxon>
    </lineage>
</organism>
<dbReference type="CDD" id="cd02005">
    <property type="entry name" value="TPP_PDC_IPDC"/>
    <property type="match status" value="1"/>
</dbReference>
<dbReference type="GO" id="GO:0000949">
    <property type="term" value="P:aromatic amino acid family catabolic process to alcohol via Ehrlich pathway"/>
    <property type="evidence" value="ECO:0007669"/>
    <property type="project" value="TreeGrafter"/>
</dbReference>
<dbReference type="RefSeq" id="WP_002456741.1">
    <property type="nucleotide sequence ID" value="NC_004461.1"/>
</dbReference>
<comment type="function">
    <text evidence="3">Decarboxylates branched-chain and aromatic alpha-keto acids to aldehydes.</text>
</comment>
<evidence type="ECO:0000256" key="5">
    <source>
        <dbReference type="ARBA" id="ARBA00020054"/>
    </source>
</evidence>
<dbReference type="InterPro" id="IPR012001">
    <property type="entry name" value="Thiamin_PyroP_enz_TPP-bd_dom"/>
</dbReference>
<dbReference type="GO" id="GO:0030976">
    <property type="term" value="F:thiamine pyrophosphate binding"/>
    <property type="evidence" value="ECO:0007669"/>
    <property type="project" value="InterPro"/>
</dbReference>
<dbReference type="InterPro" id="IPR000399">
    <property type="entry name" value="TPP-bd_CS"/>
</dbReference>
<evidence type="ECO:0000256" key="7">
    <source>
        <dbReference type="ARBA" id="ARBA00022723"/>
    </source>
</evidence>
<dbReference type="KEGG" id="sep:SE_2210"/>
<dbReference type="SUPFAM" id="SSF52467">
    <property type="entry name" value="DHS-like NAD/FAD-binding domain"/>
    <property type="match status" value="1"/>
</dbReference>
<accession>A0A0H2VJS9</accession>
<keyword evidence="10 13" id="KW-0786">Thiamine pyrophosphate</keyword>
<reference evidence="17 18" key="1">
    <citation type="journal article" date="2003" name="Mol. Microbiol.">
        <title>Genome-based analysis of virulence genes in a non-biofilm-forming Staphylococcus epidermidis strain (ATCC 12228).</title>
        <authorList>
            <person name="Zhang Y.Q."/>
            <person name="Ren S.X."/>
            <person name="Li H.L."/>
            <person name="Wang Y.X."/>
            <person name="Fu G."/>
            <person name="Yang J."/>
            <person name="Qin Z.Q."/>
            <person name="Miao Y.G."/>
            <person name="Wang W.Y."/>
            <person name="Chen R.S."/>
            <person name="Shen Y."/>
            <person name="Chen Z."/>
            <person name="Yuan Z.H."/>
            <person name="Zhao G.P."/>
            <person name="Qu D."/>
            <person name="Danchin A."/>
            <person name="Wen Y.M."/>
        </authorList>
    </citation>
    <scope>NUCLEOTIDE SEQUENCE [LARGE SCALE GENOMIC DNA]</scope>
    <source>
        <strain evidence="18">ATCC 12228 / FDA PCI 1200</strain>
    </source>
</reference>
<dbReference type="FunFam" id="3.40.50.970:FF:000019">
    <property type="entry name" value="Pyruvate decarboxylase isozyme"/>
    <property type="match status" value="1"/>
</dbReference>
<dbReference type="GO" id="GO:0005829">
    <property type="term" value="C:cytosol"/>
    <property type="evidence" value="ECO:0007669"/>
    <property type="project" value="TreeGrafter"/>
</dbReference>
<dbReference type="InterPro" id="IPR047213">
    <property type="entry name" value="TPP_PYR_PDC_IPDC-like"/>
</dbReference>
<dbReference type="GO" id="GO:0000287">
    <property type="term" value="F:magnesium ion binding"/>
    <property type="evidence" value="ECO:0007669"/>
    <property type="project" value="InterPro"/>
</dbReference>
<keyword evidence="9 12" id="KW-0460">Magnesium</keyword>
<evidence type="ECO:0000256" key="10">
    <source>
        <dbReference type="ARBA" id="ARBA00023052"/>
    </source>
</evidence>
<name>A0A0H2VJS9_STAES</name>
<evidence type="ECO:0000256" key="9">
    <source>
        <dbReference type="ARBA" id="ARBA00022842"/>
    </source>
</evidence>
<evidence type="ECO:0000256" key="6">
    <source>
        <dbReference type="ARBA" id="ARBA00022428"/>
    </source>
</evidence>